<dbReference type="PANTHER" id="PTHR10815:SF5">
    <property type="entry name" value="METHYLATED-DNA--PROTEIN-CYSTEINE METHYLTRANSFERASE"/>
    <property type="match status" value="1"/>
</dbReference>
<dbReference type="InterPro" id="IPR001497">
    <property type="entry name" value="MethylDNA_cys_MeTrfase_AS"/>
</dbReference>
<comment type="caution">
    <text evidence="12">The sequence shown here is derived from an EMBL/GenBank/DDBJ whole genome shotgun (WGS) entry which is preliminary data.</text>
</comment>
<dbReference type="Pfam" id="PF01035">
    <property type="entry name" value="DNA_binding_1"/>
    <property type="match status" value="1"/>
</dbReference>
<dbReference type="PANTHER" id="PTHR10815">
    <property type="entry name" value="METHYLATED-DNA--PROTEIN-CYSTEINE METHYLTRANSFERASE"/>
    <property type="match status" value="1"/>
</dbReference>
<accession>A0A7X6S251</accession>
<protein>
    <recommendedName>
        <fullName evidence="9">Methylated-DNA--protein-cysteine methyltransferase</fullName>
        <ecNumber evidence="9">2.1.1.63</ecNumber>
    </recommendedName>
    <alternativeName>
        <fullName evidence="9">6-O-methylguanine-DNA methyltransferase</fullName>
        <shortName evidence="9">MGMT</shortName>
    </alternativeName>
    <alternativeName>
        <fullName evidence="9">O-6-methylguanine-DNA-alkyltransferase</fullName>
    </alternativeName>
</protein>
<evidence type="ECO:0000256" key="7">
    <source>
        <dbReference type="ARBA" id="ARBA00023204"/>
    </source>
</evidence>
<reference evidence="12 13" key="1">
    <citation type="submission" date="2020-04" db="EMBL/GenBank/DDBJ databases">
        <title>MicrobeNet Type strains.</title>
        <authorList>
            <person name="Nicholson A.C."/>
        </authorList>
    </citation>
    <scope>NUCLEOTIDE SEQUENCE [LARGE SCALE GENOMIC DNA]</scope>
    <source>
        <strain evidence="12 13">CCUG 69612</strain>
    </source>
</reference>
<comment type="similarity">
    <text evidence="2 9">Belongs to the MGMT family.</text>
</comment>
<dbReference type="Pfam" id="PF02870">
    <property type="entry name" value="Methyltransf_1N"/>
    <property type="match status" value="1"/>
</dbReference>
<dbReference type="SUPFAM" id="SSF46767">
    <property type="entry name" value="Methylated DNA-protein cysteine methyltransferase, C-terminal domain"/>
    <property type="match status" value="1"/>
</dbReference>
<keyword evidence="5 9" id="KW-0808">Transferase</keyword>
<dbReference type="InterPro" id="IPR008332">
    <property type="entry name" value="MethylG_MeTrfase_N"/>
</dbReference>
<evidence type="ECO:0000256" key="5">
    <source>
        <dbReference type="ARBA" id="ARBA00022679"/>
    </source>
</evidence>
<dbReference type="GO" id="GO:0006307">
    <property type="term" value="P:DNA alkylation repair"/>
    <property type="evidence" value="ECO:0007669"/>
    <property type="project" value="UniProtKB-UniRule"/>
</dbReference>
<evidence type="ECO:0000259" key="11">
    <source>
        <dbReference type="Pfam" id="PF02870"/>
    </source>
</evidence>
<evidence type="ECO:0000256" key="8">
    <source>
        <dbReference type="ARBA" id="ARBA00049348"/>
    </source>
</evidence>
<dbReference type="FunFam" id="1.10.10.10:FF:000214">
    <property type="entry name" value="Methylated-DNA--protein-cysteine methyltransferase"/>
    <property type="match status" value="1"/>
</dbReference>
<evidence type="ECO:0000256" key="2">
    <source>
        <dbReference type="ARBA" id="ARBA00008711"/>
    </source>
</evidence>
<evidence type="ECO:0000313" key="12">
    <source>
        <dbReference type="EMBL" id="NKZ21050.1"/>
    </source>
</evidence>
<evidence type="ECO:0000256" key="9">
    <source>
        <dbReference type="HAMAP-Rule" id="MF_00772"/>
    </source>
</evidence>
<dbReference type="RefSeq" id="WP_168549787.1">
    <property type="nucleotide sequence ID" value="NZ_JAAXPR010000020.1"/>
</dbReference>
<dbReference type="GO" id="GO:0003908">
    <property type="term" value="F:methylated-DNA-[protein]-cysteine S-methyltransferase activity"/>
    <property type="evidence" value="ECO:0007669"/>
    <property type="project" value="UniProtKB-UniRule"/>
</dbReference>
<dbReference type="GO" id="GO:0005737">
    <property type="term" value="C:cytoplasm"/>
    <property type="evidence" value="ECO:0007669"/>
    <property type="project" value="UniProtKB-SubCell"/>
</dbReference>
<dbReference type="Gene3D" id="1.10.10.10">
    <property type="entry name" value="Winged helix-like DNA-binding domain superfamily/Winged helix DNA-binding domain"/>
    <property type="match status" value="1"/>
</dbReference>
<comment type="catalytic activity">
    <reaction evidence="1 9">
        <text>a 4-O-methyl-thymidine in DNA + L-cysteinyl-[protein] = a thymidine in DNA + S-methyl-L-cysteinyl-[protein]</text>
        <dbReference type="Rhea" id="RHEA:53428"/>
        <dbReference type="Rhea" id="RHEA-COMP:10131"/>
        <dbReference type="Rhea" id="RHEA-COMP:10132"/>
        <dbReference type="Rhea" id="RHEA-COMP:13555"/>
        <dbReference type="Rhea" id="RHEA-COMP:13556"/>
        <dbReference type="ChEBI" id="CHEBI:29950"/>
        <dbReference type="ChEBI" id="CHEBI:82612"/>
        <dbReference type="ChEBI" id="CHEBI:137386"/>
        <dbReference type="ChEBI" id="CHEBI:137387"/>
        <dbReference type="EC" id="2.1.1.63"/>
    </reaction>
</comment>
<evidence type="ECO:0000256" key="1">
    <source>
        <dbReference type="ARBA" id="ARBA00001286"/>
    </source>
</evidence>
<dbReference type="InterPro" id="IPR036631">
    <property type="entry name" value="MGMT_N_sf"/>
</dbReference>
<dbReference type="Proteomes" id="UP000522720">
    <property type="component" value="Unassembled WGS sequence"/>
</dbReference>
<organism evidence="12 13">
    <name type="scientific">Streptococcus ovuberis</name>
    <dbReference type="NCBI Taxonomy" id="1936207"/>
    <lineage>
        <taxon>Bacteria</taxon>
        <taxon>Bacillati</taxon>
        <taxon>Bacillota</taxon>
        <taxon>Bacilli</taxon>
        <taxon>Lactobacillales</taxon>
        <taxon>Streptococcaceae</taxon>
        <taxon>Streptococcus</taxon>
    </lineage>
</organism>
<dbReference type="EC" id="2.1.1.63" evidence="9"/>
<keyword evidence="13" id="KW-1185">Reference proteome</keyword>
<proteinExistence type="inferred from homology"/>
<sequence>MVFIKRIYRSPIGELSLVADETGLIGAWFLGQAHFERGIKEPVEMGDSVILQQAVEWLESYFAGEVLEVAVPLSPQGTAFQQRVWSELATIPYGQTCTYKDLADRMQCRSSQAIGGAVGKNPLSIFIPCHRVLGSDGSLTGYAGGLDKKIWLLNHENEHRAD</sequence>
<comment type="catalytic activity">
    <reaction evidence="8 9">
        <text>a 6-O-methyl-2'-deoxyguanosine in DNA + L-cysteinyl-[protein] = S-methyl-L-cysteinyl-[protein] + a 2'-deoxyguanosine in DNA</text>
        <dbReference type="Rhea" id="RHEA:24000"/>
        <dbReference type="Rhea" id="RHEA-COMP:10131"/>
        <dbReference type="Rhea" id="RHEA-COMP:10132"/>
        <dbReference type="Rhea" id="RHEA-COMP:11367"/>
        <dbReference type="Rhea" id="RHEA-COMP:11368"/>
        <dbReference type="ChEBI" id="CHEBI:29950"/>
        <dbReference type="ChEBI" id="CHEBI:82612"/>
        <dbReference type="ChEBI" id="CHEBI:85445"/>
        <dbReference type="ChEBI" id="CHEBI:85448"/>
        <dbReference type="EC" id="2.1.1.63"/>
    </reaction>
</comment>
<feature type="active site" description="Nucleophile; methyl group acceptor" evidence="9">
    <location>
        <position position="129"/>
    </location>
</feature>
<feature type="domain" description="Methylguanine DNA methyltransferase ribonuclease-like" evidence="11">
    <location>
        <begin position="5"/>
        <end position="75"/>
    </location>
</feature>
<feature type="domain" description="Methylated-DNA-[protein]-cysteine S-methyltransferase DNA binding" evidence="10">
    <location>
        <begin position="79"/>
        <end position="157"/>
    </location>
</feature>
<comment type="subcellular location">
    <subcellularLocation>
        <location evidence="9">Cytoplasm</location>
    </subcellularLocation>
</comment>
<dbReference type="PROSITE" id="PS00374">
    <property type="entry name" value="MGMT"/>
    <property type="match status" value="1"/>
</dbReference>
<keyword evidence="6 9" id="KW-0227">DNA damage</keyword>
<dbReference type="SUPFAM" id="SSF53155">
    <property type="entry name" value="Methylated DNA-protein cysteine methyltransferase domain"/>
    <property type="match status" value="1"/>
</dbReference>
<dbReference type="GO" id="GO:0032259">
    <property type="term" value="P:methylation"/>
    <property type="evidence" value="ECO:0007669"/>
    <property type="project" value="UniProtKB-KW"/>
</dbReference>
<dbReference type="NCBIfam" id="TIGR00589">
    <property type="entry name" value="ogt"/>
    <property type="match status" value="1"/>
</dbReference>
<dbReference type="Gene3D" id="3.30.160.70">
    <property type="entry name" value="Methylated DNA-protein cysteine methyltransferase domain"/>
    <property type="match status" value="1"/>
</dbReference>
<dbReference type="InterPro" id="IPR023546">
    <property type="entry name" value="MGMT"/>
</dbReference>
<keyword evidence="3 9" id="KW-0963">Cytoplasm</keyword>
<keyword evidence="7 9" id="KW-0234">DNA repair</keyword>
<dbReference type="InterPro" id="IPR036388">
    <property type="entry name" value="WH-like_DNA-bd_sf"/>
</dbReference>
<dbReference type="InterPro" id="IPR014048">
    <property type="entry name" value="MethylDNA_cys_MeTrfase_DNA-bd"/>
</dbReference>
<dbReference type="EMBL" id="JAAXPR010000020">
    <property type="protein sequence ID" value="NKZ21050.1"/>
    <property type="molecule type" value="Genomic_DNA"/>
</dbReference>
<name>A0A7X6S251_9STRE</name>
<dbReference type="HAMAP" id="MF_00772">
    <property type="entry name" value="OGT"/>
    <property type="match status" value="1"/>
</dbReference>
<keyword evidence="4 9" id="KW-0489">Methyltransferase</keyword>
<dbReference type="InterPro" id="IPR036217">
    <property type="entry name" value="MethylDNA_cys_MeTrfase_DNAb"/>
</dbReference>
<dbReference type="AlphaFoldDB" id="A0A7X6S251"/>
<evidence type="ECO:0000256" key="6">
    <source>
        <dbReference type="ARBA" id="ARBA00022763"/>
    </source>
</evidence>
<evidence type="ECO:0000256" key="3">
    <source>
        <dbReference type="ARBA" id="ARBA00022490"/>
    </source>
</evidence>
<comment type="function">
    <text evidence="9">Involved in the cellular defense against the biological effects of O6-methylguanine (O6-MeG) and O4-methylthymine (O4-MeT) in DNA. Repairs the methylated nucleobase in DNA by stoichiometrically transferring the methyl group to a cysteine residue in the enzyme. This is a suicide reaction: the enzyme is irreversibly inactivated.</text>
</comment>
<evidence type="ECO:0000256" key="4">
    <source>
        <dbReference type="ARBA" id="ARBA00022603"/>
    </source>
</evidence>
<comment type="miscellaneous">
    <text evidence="9">This enzyme catalyzes only one turnover and therefore is not strictly catalytic. According to one definition, an enzyme is a biocatalyst that acts repeatedly and over many reaction cycles.</text>
</comment>
<evidence type="ECO:0000259" key="10">
    <source>
        <dbReference type="Pfam" id="PF01035"/>
    </source>
</evidence>
<evidence type="ECO:0000313" key="13">
    <source>
        <dbReference type="Proteomes" id="UP000522720"/>
    </source>
</evidence>
<dbReference type="CDD" id="cd06445">
    <property type="entry name" value="ATase"/>
    <property type="match status" value="1"/>
</dbReference>
<gene>
    <name evidence="12" type="ORF">HF992_09450</name>
</gene>